<reference evidence="1 2" key="1">
    <citation type="journal article" date="2014" name="Appl. Environ. Microbiol.">
        <title>Genome and proteome analysis of bacteriophage Ldl1 reveals the existence of a novel phage group infecting Lactobacillus delbrueckii subsp. Lactis.</title>
        <authorList>
            <person name="Casey E."/>
            <person name="Mahony J."/>
            <person name="Neve H."/>
            <person name="Noben J.P."/>
            <person name="Bello F.D."/>
            <person name="van Sinderen D."/>
        </authorList>
    </citation>
    <scope>NUCLEOTIDE SEQUENCE [LARGE SCALE GENOMIC DNA]</scope>
    <source>
        <strain evidence="1">Ldl1</strain>
    </source>
</reference>
<evidence type="ECO:0000313" key="2">
    <source>
        <dbReference type="Proteomes" id="UP000030928"/>
    </source>
</evidence>
<protein>
    <submittedName>
        <fullName evidence="1">Uncharacterized protein</fullName>
    </submittedName>
</protein>
<gene>
    <name evidence="1" type="ORF">LDL_022</name>
</gene>
<dbReference type="RefSeq" id="YP_009126464.1">
    <property type="nucleotide sequence ID" value="NC_026609.1"/>
</dbReference>
<dbReference type="GeneID" id="23681225"/>
<name>A0A0A7DN17_9CAUD</name>
<keyword evidence="2" id="KW-1185">Reference proteome</keyword>
<dbReference type="KEGG" id="vg:23681225"/>
<dbReference type="InterPro" id="IPR009681">
    <property type="entry name" value="Phage_TAC_Siphoviridae"/>
</dbReference>
<evidence type="ECO:0000313" key="1">
    <source>
        <dbReference type="EMBL" id="AIS73880.1"/>
    </source>
</evidence>
<proteinExistence type="predicted"/>
<organism evidence="1 2">
    <name type="scientific">Lactobacillus phage Ldl1</name>
    <dbReference type="NCBI Taxonomy" id="1552735"/>
    <lineage>
        <taxon>Viruses</taxon>
        <taxon>Duplodnaviria</taxon>
        <taxon>Heunggongvirae</taxon>
        <taxon>Uroviricota</taxon>
        <taxon>Caudoviricetes</taxon>
        <taxon>Tybeckvirinae</taxon>
        <taxon>Lidleunavirus</taxon>
        <taxon>Lidleunavirus Ldl1</taxon>
    </lineage>
</organism>
<dbReference type="EMBL" id="KM514685">
    <property type="protein sequence ID" value="AIS73880.1"/>
    <property type="molecule type" value="Genomic_DNA"/>
</dbReference>
<sequence>MQRKFKEADKLGLKTPYFMTVTTRMYKDALSTQIQENKLEAEVTKVMEDENIDDATKYMKMLENNLKSQELVSDFLIRTFKLDKKHQEILDDMELDEQVDLFSKVIMFIQGFDEEEVEEALNSSDDKR</sequence>
<dbReference type="Pfam" id="PF06896">
    <property type="entry name" value="Phage_TAC_3"/>
    <property type="match status" value="1"/>
</dbReference>
<dbReference type="Proteomes" id="UP000030928">
    <property type="component" value="Segment"/>
</dbReference>
<accession>A0A0A7DN17</accession>